<dbReference type="InterPro" id="IPR050707">
    <property type="entry name" value="HTH_MetabolicPath_Reg"/>
</dbReference>
<evidence type="ECO:0000256" key="1">
    <source>
        <dbReference type="ARBA" id="ARBA00023015"/>
    </source>
</evidence>
<dbReference type="InterPro" id="IPR029016">
    <property type="entry name" value="GAF-like_dom_sf"/>
</dbReference>
<dbReference type="SUPFAM" id="SSF55781">
    <property type="entry name" value="GAF domain-like"/>
    <property type="match status" value="1"/>
</dbReference>
<dbReference type="InterPro" id="IPR014757">
    <property type="entry name" value="Tscrpt_reg_IclR_C"/>
</dbReference>
<dbReference type="GO" id="GO:0003700">
    <property type="term" value="F:DNA-binding transcription factor activity"/>
    <property type="evidence" value="ECO:0007669"/>
    <property type="project" value="TreeGrafter"/>
</dbReference>
<dbReference type="PROSITE" id="PS51077">
    <property type="entry name" value="HTH_ICLR"/>
    <property type="match status" value="1"/>
</dbReference>
<dbReference type="Gene3D" id="3.30.450.40">
    <property type="match status" value="1"/>
</dbReference>
<dbReference type="EMBL" id="JAAVXB010000009">
    <property type="protein sequence ID" value="NKF23759.1"/>
    <property type="molecule type" value="Genomic_DNA"/>
</dbReference>
<dbReference type="GO" id="GO:0045892">
    <property type="term" value="P:negative regulation of DNA-templated transcription"/>
    <property type="evidence" value="ECO:0007669"/>
    <property type="project" value="TreeGrafter"/>
</dbReference>
<dbReference type="PANTHER" id="PTHR30136:SF34">
    <property type="entry name" value="TRANSCRIPTIONAL REGULATOR"/>
    <property type="match status" value="1"/>
</dbReference>
<reference evidence="6" key="1">
    <citation type="submission" date="2020-03" db="EMBL/GenBank/DDBJ databases">
        <title>Solimonas marina sp. nov., isolated from deep seawater of the Pacific Ocean.</title>
        <authorList>
            <person name="Liu X."/>
            <person name="Lai Q."/>
            <person name="Sun F."/>
            <person name="Gai Y."/>
            <person name="Li G."/>
            <person name="Shao Z."/>
        </authorList>
    </citation>
    <scope>NUCLEOTIDE SEQUENCE</scope>
    <source>
        <strain evidence="6">C16B3</strain>
    </source>
</reference>
<dbReference type="SMART" id="SM00346">
    <property type="entry name" value="HTH_ICLR"/>
    <property type="match status" value="1"/>
</dbReference>
<dbReference type="Pfam" id="PF09339">
    <property type="entry name" value="HTH_IclR"/>
    <property type="match status" value="1"/>
</dbReference>
<dbReference type="RefSeq" id="WP_168149077.1">
    <property type="nucleotide sequence ID" value="NZ_JAAVXB010000009.1"/>
</dbReference>
<keyword evidence="7" id="KW-1185">Reference proteome</keyword>
<dbReference type="InterPro" id="IPR005471">
    <property type="entry name" value="Tscrpt_reg_IclR_N"/>
</dbReference>
<accession>A0A969WC07</accession>
<keyword evidence="2" id="KW-0238">DNA-binding</keyword>
<dbReference type="Proteomes" id="UP000653472">
    <property type="component" value="Unassembled WGS sequence"/>
</dbReference>
<dbReference type="AlphaFoldDB" id="A0A969WC07"/>
<evidence type="ECO:0000256" key="2">
    <source>
        <dbReference type="ARBA" id="ARBA00023125"/>
    </source>
</evidence>
<dbReference type="InterPro" id="IPR012794">
    <property type="entry name" value="PcaR_PcaU"/>
</dbReference>
<organism evidence="6 7">
    <name type="scientific">Solimonas marina</name>
    <dbReference type="NCBI Taxonomy" id="2714601"/>
    <lineage>
        <taxon>Bacteria</taxon>
        <taxon>Pseudomonadati</taxon>
        <taxon>Pseudomonadota</taxon>
        <taxon>Gammaproteobacteria</taxon>
        <taxon>Nevskiales</taxon>
        <taxon>Nevskiaceae</taxon>
        <taxon>Solimonas</taxon>
    </lineage>
</organism>
<evidence type="ECO:0000259" key="4">
    <source>
        <dbReference type="PROSITE" id="PS51077"/>
    </source>
</evidence>
<sequence>MPVDEIDAFSGDPNFMTSLARGLAVLQAFDLRQRSLTVSQVSQATGIPRAAARRCLYTLLQLGYVAEQHGHFSLRPKVLTLGFAHLSSRPLAAAAQPLLDRCRDRLHESCSLALLDGGEVYYQARAETTRIMSIALYVGTRLPAYCTSMGRVLLAALPEDELDKYLARTTLHPRTVKTVTSVAKLREILVGVRRQGYALVDQELEVGLRSIAVPVFDRHGHVVAALNTGTQAARTPLRDLTQLFLPELRAAAAELRQ</sequence>
<dbReference type="Pfam" id="PF01614">
    <property type="entry name" value="IclR_C"/>
    <property type="match status" value="1"/>
</dbReference>
<dbReference type="Gene3D" id="1.10.10.10">
    <property type="entry name" value="Winged helix-like DNA-binding domain superfamily/Winged helix DNA-binding domain"/>
    <property type="match status" value="1"/>
</dbReference>
<dbReference type="InterPro" id="IPR036390">
    <property type="entry name" value="WH_DNA-bd_sf"/>
</dbReference>
<feature type="domain" description="IclR-ED" evidence="5">
    <location>
        <begin position="77"/>
        <end position="257"/>
    </location>
</feature>
<evidence type="ECO:0000313" key="7">
    <source>
        <dbReference type="Proteomes" id="UP000653472"/>
    </source>
</evidence>
<protein>
    <submittedName>
        <fullName evidence="6">Helix-turn-helix domain-containing protein</fullName>
    </submittedName>
</protein>
<dbReference type="SUPFAM" id="SSF46785">
    <property type="entry name" value="Winged helix' DNA-binding domain"/>
    <property type="match status" value="1"/>
</dbReference>
<dbReference type="PANTHER" id="PTHR30136">
    <property type="entry name" value="HELIX-TURN-HELIX TRANSCRIPTIONAL REGULATOR, ICLR FAMILY"/>
    <property type="match status" value="1"/>
</dbReference>
<gene>
    <name evidence="6" type="ORF">G7Y82_15685</name>
</gene>
<dbReference type="InterPro" id="IPR036388">
    <property type="entry name" value="WH-like_DNA-bd_sf"/>
</dbReference>
<keyword evidence="3" id="KW-0804">Transcription</keyword>
<evidence type="ECO:0000256" key="3">
    <source>
        <dbReference type="ARBA" id="ARBA00023163"/>
    </source>
</evidence>
<comment type="caution">
    <text evidence="6">The sequence shown here is derived from an EMBL/GenBank/DDBJ whole genome shotgun (WGS) entry which is preliminary data.</text>
</comment>
<name>A0A969WC07_9GAMM</name>
<evidence type="ECO:0000313" key="6">
    <source>
        <dbReference type="EMBL" id="NKF23759.1"/>
    </source>
</evidence>
<feature type="domain" description="HTH iclR-type" evidence="4">
    <location>
        <begin position="16"/>
        <end position="76"/>
    </location>
</feature>
<dbReference type="GO" id="GO:0046278">
    <property type="term" value="P:3,4-dihydroxybenzoate metabolic process"/>
    <property type="evidence" value="ECO:0007669"/>
    <property type="project" value="InterPro"/>
</dbReference>
<proteinExistence type="predicted"/>
<dbReference type="PROSITE" id="PS51078">
    <property type="entry name" value="ICLR_ED"/>
    <property type="match status" value="1"/>
</dbReference>
<dbReference type="NCBIfam" id="TIGR02431">
    <property type="entry name" value="pcaR_pcaU"/>
    <property type="match status" value="1"/>
</dbReference>
<keyword evidence="1" id="KW-0805">Transcription regulation</keyword>
<evidence type="ECO:0000259" key="5">
    <source>
        <dbReference type="PROSITE" id="PS51078"/>
    </source>
</evidence>
<dbReference type="GO" id="GO:0045893">
    <property type="term" value="P:positive regulation of DNA-templated transcription"/>
    <property type="evidence" value="ECO:0007669"/>
    <property type="project" value="InterPro"/>
</dbReference>
<dbReference type="GO" id="GO:0003677">
    <property type="term" value="F:DNA binding"/>
    <property type="evidence" value="ECO:0007669"/>
    <property type="project" value="UniProtKB-KW"/>
</dbReference>